<dbReference type="EMBL" id="CAEZUJ010000020">
    <property type="protein sequence ID" value="CAB4599261.1"/>
    <property type="molecule type" value="Genomic_DNA"/>
</dbReference>
<feature type="domain" description="DNA polymerase III delta subunit-like C-terminal" evidence="10">
    <location>
        <begin position="197"/>
        <end position="312"/>
    </location>
</feature>
<keyword evidence="6" id="KW-0239">DNA-directed DNA polymerase</keyword>
<evidence type="ECO:0000259" key="9">
    <source>
        <dbReference type="Pfam" id="PF06144"/>
    </source>
</evidence>
<evidence type="ECO:0000256" key="8">
    <source>
        <dbReference type="ARBA" id="ARBA00049244"/>
    </source>
</evidence>
<protein>
    <recommendedName>
        <fullName evidence="2">DNA polymerase III subunit delta</fullName>
        <ecNumber evidence="1">2.7.7.7</ecNumber>
    </recommendedName>
</protein>
<evidence type="ECO:0000259" key="10">
    <source>
        <dbReference type="Pfam" id="PF21694"/>
    </source>
</evidence>
<comment type="catalytic activity">
    <reaction evidence="8">
        <text>DNA(n) + a 2'-deoxyribonucleoside 5'-triphosphate = DNA(n+1) + diphosphate</text>
        <dbReference type="Rhea" id="RHEA:22508"/>
        <dbReference type="Rhea" id="RHEA-COMP:17339"/>
        <dbReference type="Rhea" id="RHEA-COMP:17340"/>
        <dbReference type="ChEBI" id="CHEBI:33019"/>
        <dbReference type="ChEBI" id="CHEBI:61560"/>
        <dbReference type="ChEBI" id="CHEBI:173112"/>
        <dbReference type="EC" id="2.7.7.7"/>
    </reaction>
</comment>
<dbReference type="Gene3D" id="3.40.50.300">
    <property type="entry name" value="P-loop containing nucleotide triphosphate hydrolases"/>
    <property type="match status" value="1"/>
</dbReference>
<dbReference type="GO" id="GO:0009360">
    <property type="term" value="C:DNA polymerase III complex"/>
    <property type="evidence" value="ECO:0007669"/>
    <property type="project" value="InterPro"/>
</dbReference>
<name>A0A6J6GDE7_9ZZZZ</name>
<evidence type="ECO:0000256" key="5">
    <source>
        <dbReference type="ARBA" id="ARBA00022705"/>
    </source>
</evidence>
<dbReference type="PANTHER" id="PTHR34388:SF1">
    <property type="entry name" value="DNA POLYMERASE III SUBUNIT DELTA"/>
    <property type="match status" value="1"/>
</dbReference>
<keyword evidence="4" id="KW-0548">Nucleotidyltransferase</keyword>
<accession>A0A6J6GDE7</accession>
<dbReference type="InterPro" id="IPR027417">
    <property type="entry name" value="P-loop_NTPase"/>
</dbReference>
<feature type="domain" description="DNA polymerase III delta N-terminal" evidence="9">
    <location>
        <begin position="7"/>
        <end position="109"/>
    </location>
</feature>
<evidence type="ECO:0000256" key="4">
    <source>
        <dbReference type="ARBA" id="ARBA00022695"/>
    </source>
</evidence>
<dbReference type="Gene3D" id="1.20.272.10">
    <property type="match status" value="1"/>
</dbReference>
<evidence type="ECO:0000256" key="6">
    <source>
        <dbReference type="ARBA" id="ARBA00022932"/>
    </source>
</evidence>
<dbReference type="InterPro" id="IPR048466">
    <property type="entry name" value="DNA_pol3_delta-like_C"/>
</dbReference>
<evidence type="ECO:0000313" key="12">
    <source>
        <dbReference type="EMBL" id="CAB4682926.1"/>
    </source>
</evidence>
<gene>
    <name evidence="11" type="ORF">UFOPK1811_00667</name>
    <name evidence="12" type="ORF">UFOPK2360_00684</name>
    <name evidence="13" type="ORF">UFOPK2922_00791</name>
</gene>
<dbReference type="PANTHER" id="PTHR34388">
    <property type="entry name" value="DNA POLYMERASE III SUBUNIT DELTA"/>
    <property type="match status" value="1"/>
</dbReference>
<dbReference type="GO" id="GO:0003887">
    <property type="term" value="F:DNA-directed DNA polymerase activity"/>
    <property type="evidence" value="ECO:0007669"/>
    <property type="project" value="UniProtKB-KW"/>
</dbReference>
<dbReference type="SUPFAM" id="SSF48019">
    <property type="entry name" value="post-AAA+ oligomerization domain-like"/>
    <property type="match status" value="1"/>
</dbReference>
<comment type="similarity">
    <text evidence="7">Belongs to the DNA polymerase HolA subunit family.</text>
</comment>
<dbReference type="InterPro" id="IPR005790">
    <property type="entry name" value="DNA_polIII_delta"/>
</dbReference>
<dbReference type="InterPro" id="IPR008921">
    <property type="entry name" value="DNA_pol3_clamp-load_cplx_C"/>
</dbReference>
<dbReference type="SUPFAM" id="SSF52540">
    <property type="entry name" value="P-loop containing nucleoside triphosphate hydrolases"/>
    <property type="match status" value="1"/>
</dbReference>
<dbReference type="EMBL" id="CAEZZS010000031">
    <property type="protein sequence ID" value="CAB4777890.1"/>
    <property type="molecule type" value="Genomic_DNA"/>
</dbReference>
<keyword evidence="5" id="KW-0235">DNA replication</keyword>
<evidence type="ECO:0000256" key="3">
    <source>
        <dbReference type="ARBA" id="ARBA00022679"/>
    </source>
</evidence>
<sequence>MAKEAVYLCIGAEQVLADHAVEKILEPLKEKGATNTQFDAPDLEVGQFSDATAPSLFSGPRVVTIRDLQDLAEDAQDEVLRYCENPDPDITLIFLHKGGVKGKAFLTKLRKIGITEIGCEPIKKENEKIDFLKTEALTIGRKLTPDAARALVAAVGSDLREMISALHQLSSDSQVSGSTAITEEQVAVLYAGRVEASGFAVADAAVEGRLGDALLSARQAIETGTDPVVLVNALASVVRTLAKVGTAGRTAKSFELAGVLGLAPWQIDKARRQLPGWNGDGITTAITAIAHADSQVKGGGADPVYALEVALIAVAGAKNG</sequence>
<evidence type="ECO:0000256" key="7">
    <source>
        <dbReference type="ARBA" id="ARBA00034754"/>
    </source>
</evidence>
<dbReference type="EC" id="2.7.7.7" evidence="1"/>
<keyword evidence="3" id="KW-0808">Transferase</keyword>
<organism evidence="11">
    <name type="scientific">freshwater metagenome</name>
    <dbReference type="NCBI Taxonomy" id="449393"/>
    <lineage>
        <taxon>unclassified sequences</taxon>
        <taxon>metagenomes</taxon>
        <taxon>ecological metagenomes</taxon>
    </lineage>
</organism>
<evidence type="ECO:0000256" key="1">
    <source>
        <dbReference type="ARBA" id="ARBA00012417"/>
    </source>
</evidence>
<evidence type="ECO:0000313" key="13">
    <source>
        <dbReference type="EMBL" id="CAB4777890.1"/>
    </source>
</evidence>
<dbReference type="NCBIfam" id="TIGR01128">
    <property type="entry name" value="holA"/>
    <property type="match status" value="1"/>
</dbReference>
<dbReference type="AlphaFoldDB" id="A0A6J6GDE7"/>
<dbReference type="GO" id="GO:0003677">
    <property type="term" value="F:DNA binding"/>
    <property type="evidence" value="ECO:0007669"/>
    <property type="project" value="InterPro"/>
</dbReference>
<evidence type="ECO:0000313" key="11">
    <source>
        <dbReference type="EMBL" id="CAB4599261.1"/>
    </source>
</evidence>
<dbReference type="GO" id="GO:0006261">
    <property type="term" value="P:DNA-templated DNA replication"/>
    <property type="evidence" value="ECO:0007669"/>
    <property type="project" value="TreeGrafter"/>
</dbReference>
<evidence type="ECO:0000256" key="2">
    <source>
        <dbReference type="ARBA" id="ARBA00017703"/>
    </source>
</evidence>
<proteinExistence type="inferred from homology"/>
<dbReference type="EMBL" id="CAEZXH010000033">
    <property type="protein sequence ID" value="CAB4682926.1"/>
    <property type="molecule type" value="Genomic_DNA"/>
</dbReference>
<reference evidence="11" key="1">
    <citation type="submission" date="2020-05" db="EMBL/GenBank/DDBJ databases">
        <authorList>
            <person name="Chiriac C."/>
            <person name="Salcher M."/>
            <person name="Ghai R."/>
            <person name="Kavagutti S V."/>
        </authorList>
    </citation>
    <scope>NUCLEOTIDE SEQUENCE</scope>
</reference>
<dbReference type="InterPro" id="IPR010372">
    <property type="entry name" value="DNA_pol3_delta_N"/>
</dbReference>
<dbReference type="Pfam" id="PF06144">
    <property type="entry name" value="DNA_pol3_delta"/>
    <property type="match status" value="1"/>
</dbReference>
<dbReference type="Pfam" id="PF21694">
    <property type="entry name" value="DNA_pol3_delta_C"/>
    <property type="match status" value="1"/>
</dbReference>